<reference evidence="8" key="1">
    <citation type="submission" date="2022-03" db="EMBL/GenBank/DDBJ databases">
        <title>A functionally conserved STORR gene fusion in Papaver species that diverged 16.8 million years ago.</title>
        <authorList>
            <person name="Catania T."/>
        </authorList>
    </citation>
    <scope>NUCLEOTIDE SEQUENCE</scope>
    <source>
        <strain evidence="8">S-191538</strain>
    </source>
</reference>
<dbReference type="PANTHER" id="PTHR15486">
    <property type="entry name" value="ANCIENT UBIQUITOUS PROTEIN"/>
    <property type="match status" value="1"/>
</dbReference>
<keyword evidence="4" id="KW-0812">Transmembrane</keyword>
<evidence type="ECO:0000256" key="2">
    <source>
        <dbReference type="ARBA" id="ARBA00007937"/>
    </source>
</evidence>
<dbReference type="Pfam" id="PF01553">
    <property type="entry name" value="Acyltransferase"/>
    <property type="match status" value="1"/>
</dbReference>
<evidence type="ECO:0000313" key="9">
    <source>
        <dbReference type="Proteomes" id="UP001177140"/>
    </source>
</evidence>
<comment type="similarity">
    <text evidence="2">Belongs to the GPAT/DAPAT family.</text>
</comment>
<dbReference type="Proteomes" id="UP001177140">
    <property type="component" value="Unassembled WGS sequence"/>
</dbReference>
<dbReference type="PANTHER" id="PTHR15486:SF77">
    <property type="entry name" value="OS08G0131300 PROTEIN"/>
    <property type="match status" value="1"/>
</dbReference>
<protein>
    <recommendedName>
        <fullName evidence="7">Phospholipid/glycerol acyltransferase domain-containing protein</fullName>
    </recommendedName>
</protein>
<gene>
    <name evidence="8" type="ORF">MKW94_003261</name>
</gene>
<evidence type="ECO:0000259" key="7">
    <source>
        <dbReference type="SMART" id="SM00563"/>
    </source>
</evidence>
<comment type="subcellular location">
    <subcellularLocation>
        <location evidence="1">Membrane</location>
        <topology evidence="1">Multi-pass membrane protein</topology>
    </subcellularLocation>
</comment>
<proteinExistence type="inferred from homology"/>
<evidence type="ECO:0000313" key="8">
    <source>
        <dbReference type="EMBL" id="MCL7039647.1"/>
    </source>
</evidence>
<sequence length="498" mass="55683">MYKVMKNLSVLTKLEGTLLISKSTFPFFMLVALEAGSPLRALVLLLVSPLFWFLESIYLENASVRLMIFISLVGLKISDVKAVAKAVLPRFFLEDIQENTYKVFSSCEGKKYVSSSLPRVMIEPFLREYLSSDFVIGTELKTLSGFSLGLVASPGLMTGASQYETISKILGDDKKIGLWLGNERETESSMFFCQDQYVVTADSATCLQRKDYPKPLIFHDGRLVARPTPLDSLAVSLWLPLGILLAVFRLMIGRIMPYNYGLMVAATTGMKIRAKLPSEESHICKKHVPYSRCTRESCDPGQLGALNTLYVCSHRTLIDPVIVSSTLKRSVMAVTYSISKISEILAPIRTVRLSRDRVKDGEMMRTLLRKSELVVCPEGTTCREPYLLRFSPLFSEIAESIVPVAVSAKGSMFYGTTVRGYKWLDSFFFLMNPIPHYHLQFLEKISGVPSCGNSGRSSYEIANHVQKMIGQALGFECTNLTRREKYRILAGNDGVCSE</sequence>
<evidence type="ECO:0000256" key="1">
    <source>
        <dbReference type="ARBA" id="ARBA00004141"/>
    </source>
</evidence>
<dbReference type="GO" id="GO:0016791">
    <property type="term" value="F:phosphatase activity"/>
    <property type="evidence" value="ECO:0007669"/>
    <property type="project" value="TreeGrafter"/>
</dbReference>
<evidence type="ECO:0000256" key="4">
    <source>
        <dbReference type="ARBA" id="ARBA00022692"/>
    </source>
</evidence>
<keyword evidence="6" id="KW-0472">Membrane</keyword>
<keyword evidence="9" id="KW-1185">Reference proteome</keyword>
<dbReference type="AlphaFoldDB" id="A0AA41VE65"/>
<evidence type="ECO:0000256" key="5">
    <source>
        <dbReference type="ARBA" id="ARBA00022989"/>
    </source>
</evidence>
<organism evidence="8 9">
    <name type="scientific">Papaver nudicaule</name>
    <name type="common">Iceland poppy</name>
    <dbReference type="NCBI Taxonomy" id="74823"/>
    <lineage>
        <taxon>Eukaryota</taxon>
        <taxon>Viridiplantae</taxon>
        <taxon>Streptophyta</taxon>
        <taxon>Embryophyta</taxon>
        <taxon>Tracheophyta</taxon>
        <taxon>Spermatophyta</taxon>
        <taxon>Magnoliopsida</taxon>
        <taxon>Ranunculales</taxon>
        <taxon>Papaveraceae</taxon>
        <taxon>Papaveroideae</taxon>
        <taxon>Papaver</taxon>
    </lineage>
</organism>
<dbReference type="GO" id="GO:0010143">
    <property type="term" value="P:cutin biosynthetic process"/>
    <property type="evidence" value="ECO:0007669"/>
    <property type="project" value="TreeGrafter"/>
</dbReference>
<keyword evidence="5" id="KW-1133">Transmembrane helix</keyword>
<dbReference type="InterPro" id="IPR056462">
    <property type="entry name" value="HAD_RAM2/GPAT1-8"/>
</dbReference>
<comment type="caution">
    <text evidence="8">The sequence shown here is derived from an EMBL/GenBank/DDBJ whole genome shotgun (WGS) entry which is preliminary data.</text>
</comment>
<name>A0AA41VE65_PAPNU</name>
<evidence type="ECO:0000256" key="6">
    <source>
        <dbReference type="ARBA" id="ARBA00023136"/>
    </source>
</evidence>
<dbReference type="EMBL" id="JAJJMA010203514">
    <property type="protein sequence ID" value="MCL7039647.1"/>
    <property type="molecule type" value="Genomic_DNA"/>
</dbReference>
<dbReference type="InterPro" id="IPR002123">
    <property type="entry name" value="Plipid/glycerol_acylTrfase"/>
</dbReference>
<feature type="domain" description="Phospholipid/glycerol acyltransferase" evidence="7">
    <location>
        <begin position="308"/>
        <end position="409"/>
    </location>
</feature>
<dbReference type="SUPFAM" id="SSF69593">
    <property type="entry name" value="Glycerol-3-phosphate (1)-acyltransferase"/>
    <property type="match status" value="1"/>
</dbReference>
<keyword evidence="3" id="KW-0808">Transferase</keyword>
<dbReference type="SMART" id="SM00563">
    <property type="entry name" value="PlsC"/>
    <property type="match status" value="1"/>
</dbReference>
<evidence type="ECO:0000256" key="3">
    <source>
        <dbReference type="ARBA" id="ARBA00022679"/>
    </source>
</evidence>
<accession>A0AA41VE65</accession>
<dbReference type="GO" id="GO:0090447">
    <property type="term" value="F:glycerol-3-phosphate 2-O-acyltransferase activity"/>
    <property type="evidence" value="ECO:0007669"/>
    <property type="project" value="TreeGrafter"/>
</dbReference>
<dbReference type="Pfam" id="PF23270">
    <property type="entry name" value="HAD_RAM2_N"/>
    <property type="match status" value="1"/>
</dbReference>
<dbReference type="GO" id="GO:0016020">
    <property type="term" value="C:membrane"/>
    <property type="evidence" value="ECO:0007669"/>
    <property type="project" value="UniProtKB-SubCell"/>
</dbReference>